<evidence type="ECO:0000256" key="2">
    <source>
        <dbReference type="SAM" id="SignalP"/>
    </source>
</evidence>
<feature type="region of interest" description="Disordered" evidence="1">
    <location>
        <begin position="352"/>
        <end position="398"/>
    </location>
</feature>
<feature type="signal peptide" evidence="2">
    <location>
        <begin position="1"/>
        <end position="23"/>
    </location>
</feature>
<sequence length="398" mass="43419">MKSPLLFSLALAAFCGAIEHTQAAIVDPYKLPHKSEPGQYGYNDCGKHGDSPSAKCQTLWINSVNDFCRKSFKLRATLRPMYAPPKKATIGDSESYEVSWCTKAGHGARLIPAGALKSAHFIKTDRYIQITGTGDFTKMKIVPGDQGGELDPHGADGNGNPVGAVVLTKAFTGELEQVHEWHQFISATEFCIRICRNSDPDNWKWCSEFGDRFLSTHAEISAAIALLSSVWLALLAHHLAFLPADHIYDTEGCWWNDPGNYGRGFDTCAADTVVSPPGECAYAPSSPVTVDQKQLTERRTPADIQKDGTTSTFYHGQKTTPTAHPPAKSSSCKAQKTIKPAKYSQAKMTTVEIRNAPAPTKRAAIVEPGPQNKKHKRSAKVGQHGGPRKVEEVETPPY</sequence>
<evidence type="ECO:0000256" key="1">
    <source>
        <dbReference type="SAM" id="MobiDB-lite"/>
    </source>
</evidence>
<dbReference type="AlphaFoldDB" id="A0A9P6VTP1"/>
<evidence type="ECO:0000313" key="3">
    <source>
        <dbReference type="EMBL" id="KAG0654577.1"/>
    </source>
</evidence>
<protein>
    <submittedName>
        <fullName evidence="3">Uncharacterized protein</fullName>
    </submittedName>
</protein>
<feature type="region of interest" description="Disordered" evidence="1">
    <location>
        <begin position="284"/>
        <end position="334"/>
    </location>
</feature>
<comment type="caution">
    <text evidence="3">The sequence shown here is derived from an EMBL/GenBank/DDBJ whole genome shotgun (WGS) entry which is preliminary data.</text>
</comment>
<dbReference type="EMBL" id="PUHQ01000145">
    <property type="protein sequence ID" value="KAG0654577.1"/>
    <property type="molecule type" value="Genomic_DNA"/>
</dbReference>
<proteinExistence type="predicted"/>
<evidence type="ECO:0000313" key="4">
    <source>
        <dbReference type="Proteomes" id="UP000777482"/>
    </source>
</evidence>
<keyword evidence="4" id="KW-1185">Reference proteome</keyword>
<organism evidence="3 4">
    <name type="scientific">Rhodotorula mucilaginosa</name>
    <name type="common">Yeast</name>
    <name type="synonym">Rhodotorula rubra</name>
    <dbReference type="NCBI Taxonomy" id="5537"/>
    <lineage>
        <taxon>Eukaryota</taxon>
        <taxon>Fungi</taxon>
        <taxon>Dikarya</taxon>
        <taxon>Basidiomycota</taxon>
        <taxon>Pucciniomycotina</taxon>
        <taxon>Microbotryomycetes</taxon>
        <taxon>Sporidiobolales</taxon>
        <taxon>Sporidiobolaceae</taxon>
        <taxon>Rhodotorula</taxon>
    </lineage>
</organism>
<accession>A0A9P6VTP1</accession>
<feature type="compositionally biased region" description="Basic and acidic residues" evidence="1">
    <location>
        <begin position="294"/>
        <end position="306"/>
    </location>
</feature>
<name>A0A9P6VTP1_RHOMI</name>
<keyword evidence="2" id="KW-0732">Signal</keyword>
<gene>
    <name evidence="3" type="ORF">C6P46_001598</name>
</gene>
<feature type="compositionally biased region" description="Polar residues" evidence="1">
    <location>
        <begin position="307"/>
        <end position="334"/>
    </location>
</feature>
<reference evidence="3 4" key="1">
    <citation type="submission" date="2020-11" db="EMBL/GenBank/DDBJ databases">
        <title>Kefir isolates.</title>
        <authorList>
            <person name="Marcisauskas S."/>
            <person name="Kim Y."/>
            <person name="Blasche S."/>
        </authorList>
    </citation>
    <scope>NUCLEOTIDE SEQUENCE [LARGE SCALE GENOMIC DNA]</scope>
    <source>
        <strain evidence="3 4">KR</strain>
    </source>
</reference>
<dbReference type="Proteomes" id="UP000777482">
    <property type="component" value="Unassembled WGS sequence"/>
</dbReference>
<dbReference type="OrthoDB" id="2564904at2759"/>
<feature type="chain" id="PRO_5040404090" evidence="2">
    <location>
        <begin position="24"/>
        <end position="398"/>
    </location>
</feature>